<accession>A0A5J5BCS9</accession>
<dbReference type="EMBL" id="CM018036">
    <property type="protein sequence ID" value="KAA8540508.1"/>
    <property type="molecule type" value="Genomic_DNA"/>
</dbReference>
<evidence type="ECO:0000313" key="2">
    <source>
        <dbReference type="Proteomes" id="UP000325577"/>
    </source>
</evidence>
<sequence length="235" mass="25420">MMDEVFIKSEPVHDDEVEYEGNCTITEHAPMMVLTSPDHELVPSPSVQISGAFGPFSSSNDVAARPLPSQIVTSEVAIPALSIPPVPPPVPPTPIHTTNTVFTSQEETIECTFSRTSPFTHLLWRGFTRLVSLQLMRVGGTYGRGPGAYPTDECGGEVATDGGDSSWLPADRRHKRGTKCLVPLNALQHDPLSHWPLALLPEIINSVNPLLKGKGVVTHCNFSLPTRLVTQGGRV</sequence>
<proteinExistence type="predicted"/>
<organism evidence="1 2">
    <name type="scientific">Nyssa sinensis</name>
    <dbReference type="NCBI Taxonomy" id="561372"/>
    <lineage>
        <taxon>Eukaryota</taxon>
        <taxon>Viridiplantae</taxon>
        <taxon>Streptophyta</taxon>
        <taxon>Embryophyta</taxon>
        <taxon>Tracheophyta</taxon>
        <taxon>Spermatophyta</taxon>
        <taxon>Magnoliopsida</taxon>
        <taxon>eudicotyledons</taxon>
        <taxon>Gunneridae</taxon>
        <taxon>Pentapetalae</taxon>
        <taxon>asterids</taxon>
        <taxon>Cornales</taxon>
        <taxon>Nyssaceae</taxon>
        <taxon>Nyssa</taxon>
    </lineage>
</organism>
<gene>
    <name evidence="1" type="ORF">F0562_024573</name>
</gene>
<dbReference type="Proteomes" id="UP000325577">
    <property type="component" value="Linkage Group LG13"/>
</dbReference>
<evidence type="ECO:0000313" key="1">
    <source>
        <dbReference type="EMBL" id="KAA8540508.1"/>
    </source>
</evidence>
<protein>
    <submittedName>
        <fullName evidence="1">Uncharacterized protein</fullName>
    </submittedName>
</protein>
<name>A0A5J5BCS9_9ASTE</name>
<reference evidence="1 2" key="1">
    <citation type="submission" date="2019-09" db="EMBL/GenBank/DDBJ databases">
        <title>A chromosome-level genome assembly of the Chinese tupelo Nyssa sinensis.</title>
        <authorList>
            <person name="Yang X."/>
            <person name="Kang M."/>
            <person name="Yang Y."/>
            <person name="Xiong H."/>
            <person name="Wang M."/>
            <person name="Zhang Z."/>
            <person name="Wang Z."/>
            <person name="Wu H."/>
            <person name="Ma T."/>
            <person name="Liu J."/>
            <person name="Xi Z."/>
        </authorList>
    </citation>
    <scope>NUCLEOTIDE SEQUENCE [LARGE SCALE GENOMIC DNA]</scope>
    <source>
        <strain evidence="1">J267</strain>
        <tissue evidence="1">Leaf</tissue>
    </source>
</reference>
<dbReference type="AlphaFoldDB" id="A0A5J5BCS9"/>
<keyword evidence="2" id="KW-1185">Reference proteome</keyword>